<dbReference type="PANTHER" id="PTHR23046">
    <property type="entry name" value="PHOSPHORIBOSYLAMINOIMIDAZOLE CARBOXYLASE CATALYTIC SUBUNIT"/>
    <property type="match status" value="1"/>
</dbReference>
<feature type="binding site" evidence="3 5">
    <location>
        <position position="10"/>
    </location>
    <ligand>
        <name>substrate</name>
    </ligand>
</feature>
<dbReference type="HAMAP" id="MF_01929">
    <property type="entry name" value="PurE_classI"/>
    <property type="match status" value="1"/>
</dbReference>
<dbReference type="GO" id="GO:0016829">
    <property type="term" value="F:lyase activity"/>
    <property type="evidence" value="ECO:0007669"/>
    <property type="project" value="UniProtKB-KW"/>
</dbReference>
<dbReference type="RefSeq" id="WP_168675728.1">
    <property type="nucleotide sequence ID" value="NZ_BPKV01000002.1"/>
</dbReference>
<comment type="caution">
    <text evidence="7">The sequence shown here is derived from an EMBL/GenBank/DDBJ whole genome shotgun (WGS) entry which is preliminary data.</text>
</comment>
<dbReference type="GO" id="GO:0006189">
    <property type="term" value="P:'de novo' IMP biosynthetic process"/>
    <property type="evidence" value="ECO:0007669"/>
    <property type="project" value="UniProtKB-UniRule"/>
</dbReference>
<keyword evidence="1 3" id="KW-0658">Purine biosynthesis</keyword>
<evidence type="ECO:0000256" key="3">
    <source>
        <dbReference type="HAMAP-Rule" id="MF_01929"/>
    </source>
</evidence>
<dbReference type="InterPro" id="IPR024694">
    <property type="entry name" value="PurE_prokaryotes"/>
</dbReference>
<protein>
    <recommendedName>
        <fullName evidence="3 4">N5-carboxyaminoimidazole ribonucleotide mutase</fullName>
        <shortName evidence="3 4">N5-CAIR mutase</shortName>
        <ecNumber evidence="3 4">5.4.99.18</ecNumber>
    </recommendedName>
    <alternativeName>
        <fullName evidence="3">5-(carboxyamino)imidazole ribonucleotide mutase</fullName>
    </alternativeName>
</protein>
<evidence type="ECO:0000313" key="7">
    <source>
        <dbReference type="EMBL" id="NKZ17693.1"/>
    </source>
</evidence>
<sequence>MPQVAVVMGSTSDWPAMKQSVQLLDELGVTYEKHVISAHRMPEQLQAFGQAAQENGLKVIIAGAGGAAHLPGMLAANTLVPVIGVPMQSRALNGLDSLLSIVQMPAGIPVATVAIGEAGAKNAAILAAQIVAQGQPDVLANLAAFRAKQTQQSIDSEADLV</sequence>
<dbReference type="NCBIfam" id="TIGR01162">
    <property type="entry name" value="purE"/>
    <property type="match status" value="1"/>
</dbReference>
<proteinExistence type="inferred from homology"/>
<dbReference type="Proteomes" id="UP000590460">
    <property type="component" value="Unassembled WGS sequence"/>
</dbReference>
<dbReference type="EC" id="5.4.99.18" evidence="3 4"/>
<comment type="pathway">
    <text evidence="3 4">Purine metabolism; IMP biosynthesis via de novo pathway; 5-amino-1-(5-phospho-D-ribosyl)imidazole-4-carboxylate from 5-amino-1-(5-phospho-D-ribosyl)imidazole (N5-CAIR route): step 2/2.</text>
</comment>
<gene>
    <name evidence="3 7" type="primary">purE</name>
    <name evidence="7" type="ORF">HF966_00580</name>
</gene>
<dbReference type="UniPathway" id="UPA00074">
    <property type="reaction ID" value="UER00943"/>
</dbReference>
<evidence type="ECO:0000256" key="2">
    <source>
        <dbReference type="ARBA" id="ARBA00023235"/>
    </source>
</evidence>
<dbReference type="AlphaFoldDB" id="A0A846ZGU7"/>
<dbReference type="EMBL" id="JAAXPO010000001">
    <property type="protein sequence ID" value="NKZ17693.1"/>
    <property type="molecule type" value="Genomic_DNA"/>
</dbReference>
<feature type="binding site" evidence="3 5">
    <location>
        <position position="40"/>
    </location>
    <ligand>
        <name>substrate</name>
    </ligand>
</feature>
<comment type="function">
    <text evidence="3 4">Catalyzes the conversion of N5-carboxyaminoimidazole ribonucleotide (N5-CAIR) to 4-carboxy-5-aminoimidazole ribonucleotide (CAIR).</text>
</comment>
<evidence type="ECO:0000313" key="8">
    <source>
        <dbReference type="Proteomes" id="UP000590460"/>
    </source>
</evidence>
<evidence type="ECO:0000259" key="6">
    <source>
        <dbReference type="SMART" id="SM01001"/>
    </source>
</evidence>
<accession>A0A846ZGU7</accession>
<dbReference type="Gene3D" id="3.40.50.1970">
    <property type="match status" value="1"/>
</dbReference>
<organism evidence="7 8">
    <name type="scientific">Leuconostoc holzapfelii</name>
    <dbReference type="NCBI Taxonomy" id="434464"/>
    <lineage>
        <taxon>Bacteria</taxon>
        <taxon>Bacillati</taxon>
        <taxon>Bacillota</taxon>
        <taxon>Bacilli</taxon>
        <taxon>Lactobacillales</taxon>
        <taxon>Lactobacillaceae</taxon>
        <taxon>Leuconostoc</taxon>
    </lineage>
</organism>
<feature type="domain" description="PurE" evidence="6">
    <location>
        <begin position="2"/>
        <end position="153"/>
    </location>
</feature>
<feature type="binding site" evidence="3 5">
    <location>
        <position position="13"/>
    </location>
    <ligand>
        <name>substrate</name>
    </ligand>
</feature>
<name>A0A846ZGU7_9LACO</name>
<evidence type="ECO:0000256" key="1">
    <source>
        <dbReference type="ARBA" id="ARBA00022755"/>
    </source>
</evidence>
<dbReference type="SUPFAM" id="SSF52255">
    <property type="entry name" value="N5-CAIR mutase (phosphoribosylaminoimidazole carboxylase, PurE)"/>
    <property type="match status" value="1"/>
</dbReference>
<dbReference type="SMART" id="SM01001">
    <property type="entry name" value="AIRC"/>
    <property type="match status" value="1"/>
</dbReference>
<dbReference type="PIRSF" id="PIRSF001338">
    <property type="entry name" value="AIR_carboxylase"/>
    <property type="match status" value="1"/>
</dbReference>
<reference evidence="7 8" key="1">
    <citation type="submission" date="2020-04" db="EMBL/GenBank/DDBJ databases">
        <title>MicrobeNet Type strains.</title>
        <authorList>
            <person name="Nicholson A.C."/>
        </authorList>
    </citation>
    <scope>NUCLEOTIDE SEQUENCE [LARGE SCALE GENOMIC DNA]</scope>
    <source>
        <strain evidence="7 8">CCUG 54536</strain>
    </source>
</reference>
<dbReference type="InterPro" id="IPR033747">
    <property type="entry name" value="PurE_ClassI"/>
</dbReference>
<comment type="similarity">
    <text evidence="3">Belongs to the AIR carboxylase family. Class I subfamily.</text>
</comment>
<keyword evidence="2 3" id="KW-0413">Isomerase</keyword>
<dbReference type="Pfam" id="PF00731">
    <property type="entry name" value="AIRC"/>
    <property type="match status" value="1"/>
</dbReference>
<keyword evidence="7" id="KW-0456">Lyase</keyword>
<comment type="catalytic activity">
    <reaction evidence="3 4">
        <text>5-carboxyamino-1-(5-phospho-D-ribosyl)imidazole + H(+) = 5-amino-1-(5-phospho-D-ribosyl)imidazole-4-carboxylate</text>
        <dbReference type="Rhea" id="RHEA:13193"/>
        <dbReference type="ChEBI" id="CHEBI:15378"/>
        <dbReference type="ChEBI" id="CHEBI:58730"/>
        <dbReference type="ChEBI" id="CHEBI:77657"/>
        <dbReference type="EC" id="5.4.99.18"/>
    </reaction>
</comment>
<dbReference type="GO" id="GO:0034023">
    <property type="term" value="F:5-(carboxyamino)imidazole ribonucleotide mutase activity"/>
    <property type="evidence" value="ECO:0007669"/>
    <property type="project" value="UniProtKB-UniRule"/>
</dbReference>
<evidence type="ECO:0000256" key="5">
    <source>
        <dbReference type="PIRSR" id="PIRSR001338-1"/>
    </source>
</evidence>
<evidence type="ECO:0000256" key="4">
    <source>
        <dbReference type="PIRNR" id="PIRNR001338"/>
    </source>
</evidence>
<dbReference type="InterPro" id="IPR000031">
    <property type="entry name" value="PurE_dom"/>
</dbReference>
<dbReference type="PANTHER" id="PTHR23046:SF2">
    <property type="entry name" value="PHOSPHORIBOSYLAMINOIMIDAZOLE CARBOXYLASE"/>
    <property type="match status" value="1"/>
</dbReference>